<dbReference type="AlphaFoldDB" id="A0A1M7MCP6"/>
<feature type="transmembrane region" description="Helical" evidence="1">
    <location>
        <begin position="188"/>
        <end position="217"/>
    </location>
</feature>
<feature type="transmembrane region" description="Helical" evidence="1">
    <location>
        <begin position="79"/>
        <end position="97"/>
    </location>
</feature>
<evidence type="ECO:0000256" key="1">
    <source>
        <dbReference type="SAM" id="Phobius"/>
    </source>
</evidence>
<evidence type="ECO:0000313" key="3">
    <source>
        <dbReference type="Proteomes" id="UP000184092"/>
    </source>
</evidence>
<keyword evidence="1" id="KW-1133">Transmembrane helix</keyword>
<feature type="transmembrane region" description="Helical" evidence="1">
    <location>
        <begin position="229"/>
        <end position="252"/>
    </location>
</feature>
<feature type="transmembrane region" description="Helical" evidence="1">
    <location>
        <begin position="12"/>
        <end position="35"/>
    </location>
</feature>
<feature type="transmembrane region" description="Helical" evidence="1">
    <location>
        <begin position="103"/>
        <end position="122"/>
    </location>
</feature>
<accession>A0A1M7MCP6</accession>
<dbReference type="EMBL" id="FRCL01000008">
    <property type="protein sequence ID" value="SHM88577.1"/>
    <property type="molecule type" value="Genomic_DNA"/>
</dbReference>
<feature type="transmembrane region" description="Helical" evidence="1">
    <location>
        <begin position="401"/>
        <end position="418"/>
    </location>
</feature>
<evidence type="ECO:0008006" key="4">
    <source>
        <dbReference type="Google" id="ProtNLM"/>
    </source>
</evidence>
<dbReference type="STRING" id="178356.SAMN05216269_10874"/>
<organism evidence="2 3">
    <name type="scientific">Flavobacterium xinjiangense</name>
    <dbReference type="NCBI Taxonomy" id="178356"/>
    <lineage>
        <taxon>Bacteria</taxon>
        <taxon>Pseudomonadati</taxon>
        <taxon>Bacteroidota</taxon>
        <taxon>Flavobacteriia</taxon>
        <taxon>Flavobacteriales</taxon>
        <taxon>Flavobacteriaceae</taxon>
        <taxon>Flavobacterium</taxon>
    </lineage>
</organism>
<protein>
    <recommendedName>
        <fullName evidence="4">O-Antigen ligase</fullName>
    </recommendedName>
</protein>
<keyword evidence="3" id="KW-1185">Reference proteome</keyword>
<keyword evidence="1" id="KW-0812">Transmembrane</keyword>
<feature type="transmembrane region" description="Helical" evidence="1">
    <location>
        <begin position="41"/>
        <end position="58"/>
    </location>
</feature>
<reference evidence="3" key="1">
    <citation type="submission" date="2016-11" db="EMBL/GenBank/DDBJ databases">
        <authorList>
            <person name="Varghese N."/>
            <person name="Submissions S."/>
        </authorList>
    </citation>
    <scope>NUCLEOTIDE SEQUENCE [LARGE SCALE GENOMIC DNA]</scope>
    <source>
        <strain evidence="3">CGMCC 1.2749</strain>
    </source>
</reference>
<proteinExistence type="predicted"/>
<evidence type="ECO:0000313" key="2">
    <source>
        <dbReference type="EMBL" id="SHM88577.1"/>
    </source>
</evidence>
<keyword evidence="1" id="KW-0472">Membrane</keyword>
<feature type="transmembrane region" description="Helical" evidence="1">
    <location>
        <begin position="143"/>
        <end position="176"/>
    </location>
</feature>
<dbReference type="Proteomes" id="UP000184092">
    <property type="component" value="Unassembled WGS sequence"/>
</dbReference>
<sequence length="425" mass="50231">MKLYFRKTSLPVLFEFILFISLVETSFFYFFKLLGYRQFQMIPYLRLVSLFFTLLFFLKSKFYHKNFFKISLKANSENLLVLGWVSFTILGFLVGILHRNSILYLFTDMIYILFGYFLYRIFYNNQKLLDEITVELTLRQEHYFVIAILFFSVIAVFLSIDLPSFTIVFTLVYALYHYNKKNYGLMFLYVLPFFFQILKSNRALLLVFILVLFFAFVQKRFSKKNINDFLLLLVVFLLLCFFFLDDILKVIINYFPENSTLKGRLVQIYLLLKGNADWNSPALLSLSQRIVEAKAVIIYWCLNPFNFLFGGGMGATIEGFSFKDSGIADSALLGKTAIHNIHLLPFSLIFRYGVIGIGLFFMLVYNLFKYLFRIILWESSLFKTLIVFQFCWILYSFPAASYLWTCPLFWITLAYVSNEKRINFS</sequence>
<gene>
    <name evidence="2" type="ORF">SAMN05216269_10874</name>
</gene>
<name>A0A1M7MCP6_9FLAO</name>
<feature type="transmembrane region" description="Helical" evidence="1">
    <location>
        <begin position="349"/>
        <end position="368"/>
    </location>
</feature>